<name>A0AAN7QP83_9COLE</name>
<proteinExistence type="predicted"/>
<protein>
    <submittedName>
        <fullName evidence="1">Uncharacterized protein</fullName>
    </submittedName>
</protein>
<keyword evidence="2" id="KW-1185">Reference proteome</keyword>
<gene>
    <name evidence="1" type="ORF">RN001_003659</name>
</gene>
<evidence type="ECO:0000313" key="2">
    <source>
        <dbReference type="Proteomes" id="UP001353858"/>
    </source>
</evidence>
<sequence>MKTGGRVKEPVLSPDDEGLSILDEACVTGLVVKYDSDNNVAPNISVANVILLDPTQSQSCLTNLSSGKEANTIEETPLLQHLQLIHQHGVKKRKVLLILWT</sequence>
<dbReference type="EMBL" id="JARPUR010000001">
    <property type="protein sequence ID" value="KAK4887388.1"/>
    <property type="molecule type" value="Genomic_DNA"/>
</dbReference>
<dbReference type="Proteomes" id="UP001353858">
    <property type="component" value="Unassembled WGS sequence"/>
</dbReference>
<comment type="caution">
    <text evidence="1">The sequence shown here is derived from an EMBL/GenBank/DDBJ whole genome shotgun (WGS) entry which is preliminary data.</text>
</comment>
<accession>A0AAN7QP83</accession>
<dbReference type="AlphaFoldDB" id="A0AAN7QP83"/>
<reference evidence="2" key="1">
    <citation type="submission" date="2023-01" db="EMBL/GenBank/DDBJ databases">
        <title>Key to firefly adult light organ development and bioluminescence: homeobox transcription factors regulate luciferase expression and transportation to peroxisome.</title>
        <authorList>
            <person name="Fu X."/>
        </authorList>
    </citation>
    <scope>NUCLEOTIDE SEQUENCE [LARGE SCALE GENOMIC DNA]</scope>
</reference>
<organism evidence="1 2">
    <name type="scientific">Aquatica leii</name>
    <dbReference type="NCBI Taxonomy" id="1421715"/>
    <lineage>
        <taxon>Eukaryota</taxon>
        <taxon>Metazoa</taxon>
        <taxon>Ecdysozoa</taxon>
        <taxon>Arthropoda</taxon>
        <taxon>Hexapoda</taxon>
        <taxon>Insecta</taxon>
        <taxon>Pterygota</taxon>
        <taxon>Neoptera</taxon>
        <taxon>Endopterygota</taxon>
        <taxon>Coleoptera</taxon>
        <taxon>Polyphaga</taxon>
        <taxon>Elateriformia</taxon>
        <taxon>Elateroidea</taxon>
        <taxon>Lampyridae</taxon>
        <taxon>Luciolinae</taxon>
        <taxon>Aquatica</taxon>
    </lineage>
</organism>
<evidence type="ECO:0000313" key="1">
    <source>
        <dbReference type="EMBL" id="KAK4887388.1"/>
    </source>
</evidence>